<name>A0A7J7JTK8_BUGNE</name>
<keyword evidence="2" id="KW-1185">Reference proteome</keyword>
<comment type="caution">
    <text evidence="1">The sequence shown here is derived from an EMBL/GenBank/DDBJ whole genome shotgun (WGS) entry which is preliminary data.</text>
</comment>
<accession>A0A7J7JTK8</accession>
<proteinExistence type="predicted"/>
<dbReference type="AlphaFoldDB" id="A0A7J7JTK8"/>
<evidence type="ECO:0000313" key="1">
    <source>
        <dbReference type="EMBL" id="KAF6028718.1"/>
    </source>
</evidence>
<gene>
    <name evidence="1" type="ORF">EB796_012969</name>
</gene>
<dbReference type="EMBL" id="VXIV02001922">
    <property type="protein sequence ID" value="KAF6028718.1"/>
    <property type="molecule type" value="Genomic_DNA"/>
</dbReference>
<evidence type="ECO:0000313" key="2">
    <source>
        <dbReference type="Proteomes" id="UP000593567"/>
    </source>
</evidence>
<organism evidence="1 2">
    <name type="scientific">Bugula neritina</name>
    <name type="common">Brown bryozoan</name>
    <name type="synonym">Sertularia neritina</name>
    <dbReference type="NCBI Taxonomy" id="10212"/>
    <lineage>
        <taxon>Eukaryota</taxon>
        <taxon>Metazoa</taxon>
        <taxon>Spiralia</taxon>
        <taxon>Lophotrochozoa</taxon>
        <taxon>Bryozoa</taxon>
        <taxon>Gymnolaemata</taxon>
        <taxon>Cheilostomatida</taxon>
        <taxon>Flustrina</taxon>
        <taxon>Buguloidea</taxon>
        <taxon>Bugulidae</taxon>
        <taxon>Bugula</taxon>
    </lineage>
</organism>
<dbReference type="Proteomes" id="UP000593567">
    <property type="component" value="Unassembled WGS sequence"/>
</dbReference>
<reference evidence="1" key="1">
    <citation type="submission" date="2020-06" db="EMBL/GenBank/DDBJ databases">
        <title>Draft genome of Bugula neritina, a colonial animal packing powerful symbionts and potential medicines.</title>
        <authorList>
            <person name="Rayko M."/>
        </authorList>
    </citation>
    <scope>NUCLEOTIDE SEQUENCE [LARGE SCALE GENOMIC DNA]</scope>
    <source>
        <strain evidence="1">Kwan_BN1</strain>
    </source>
</reference>
<dbReference type="OrthoDB" id="6274964at2759"/>
<sequence>MKICVTGDGPIEPRAFPFYNKLYMSFNNALYVGKKEMDTTIFWDWEGDRFVMPKITDGQPNIQSRRIMPRDKHWSSYMFDGSNYMIYSVDPLRIIKCDNNSVCGFYQNAAKPDYRFIDLFDCLRGGTPTLHYRDNFFITITHVTLFKTGYKRYYTVNIAVLRAEKGANHQIVYLSSPLQFDESIMTETPIIRTRWIEDPFFFPVSLLLEDEDNIVIGGHVNDHSAYLFRVKGIRALMDNVIAQSRSLSKDGPANGVLHNLARSYAAKQSGYTFEKPKN</sequence>
<protein>
    <submittedName>
        <fullName evidence="1">Uncharacterized protein</fullName>
    </submittedName>
</protein>